<evidence type="ECO:0000259" key="7">
    <source>
        <dbReference type="Pfam" id="PF00962"/>
    </source>
</evidence>
<comment type="caution">
    <text evidence="8">The sequence shown here is derived from an EMBL/GenBank/DDBJ whole genome shotgun (WGS) entry which is preliminary data.</text>
</comment>
<name>A0A2N6SZE1_9CORY</name>
<dbReference type="PANTHER" id="PTHR11409:SF43">
    <property type="entry name" value="ADENOSINE DEAMINASE"/>
    <property type="match status" value="1"/>
</dbReference>
<dbReference type="STRING" id="1725.WU86_09330"/>
<evidence type="ECO:0000256" key="1">
    <source>
        <dbReference type="ARBA" id="ARBA00001947"/>
    </source>
</evidence>
<dbReference type="AlphaFoldDB" id="A0A2N6SZE1"/>
<dbReference type="Pfam" id="PF00962">
    <property type="entry name" value="A_deaminase"/>
    <property type="match status" value="1"/>
</dbReference>
<dbReference type="EC" id="3.5.4.4" evidence="3"/>
<dbReference type="PANTHER" id="PTHR11409">
    <property type="entry name" value="ADENOSINE DEAMINASE"/>
    <property type="match status" value="1"/>
</dbReference>
<evidence type="ECO:0000256" key="4">
    <source>
        <dbReference type="ARBA" id="ARBA00022723"/>
    </source>
</evidence>
<dbReference type="GO" id="GO:0046103">
    <property type="term" value="P:inosine biosynthetic process"/>
    <property type="evidence" value="ECO:0007669"/>
    <property type="project" value="TreeGrafter"/>
</dbReference>
<dbReference type="InterPro" id="IPR001365">
    <property type="entry name" value="A_deaminase_dom"/>
</dbReference>
<dbReference type="Proteomes" id="UP000235363">
    <property type="component" value="Unassembled WGS sequence"/>
</dbReference>
<dbReference type="InterPro" id="IPR006330">
    <property type="entry name" value="Ado/ade_deaminase"/>
</dbReference>
<evidence type="ECO:0000256" key="6">
    <source>
        <dbReference type="ARBA" id="ARBA00022833"/>
    </source>
</evidence>
<organism evidence="8 9">
    <name type="scientific">Corynebacterium xerosis</name>
    <dbReference type="NCBI Taxonomy" id="1725"/>
    <lineage>
        <taxon>Bacteria</taxon>
        <taxon>Bacillati</taxon>
        <taxon>Actinomycetota</taxon>
        <taxon>Actinomycetes</taxon>
        <taxon>Mycobacteriales</taxon>
        <taxon>Corynebacteriaceae</taxon>
        <taxon>Corynebacterium</taxon>
    </lineage>
</organism>
<comment type="cofactor">
    <cofactor evidence="1">
        <name>Zn(2+)</name>
        <dbReference type="ChEBI" id="CHEBI:29105"/>
    </cofactor>
</comment>
<dbReference type="GO" id="GO:0043103">
    <property type="term" value="P:hypoxanthine salvage"/>
    <property type="evidence" value="ECO:0007669"/>
    <property type="project" value="TreeGrafter"/>
</dbReference>
<dbReference type="EMBL" id="PNHF01000010">
    <property type="protein sequence ID" value="PMC62448.1"/>
    <property type="molecule type" value="Genomic_DNA"/>
</dbReference>
<reference evidence="8 9" key="1">
    <citation type="submission" date="2017-09" db="EMBL/GenBank/DDBJ databases">
        <title>Bacterial strain isolated from the female urinary microbiota.</title>
        <authorList>
            <person name="Thomas-White K."/>
            <person name="Kumar N."/>
            <person name="Forster S."/>
            <person name="Putonti C."/>
            <person name="Lawley T."/>
            <person name="Wolfe A.J."/>
        </authorList>
    </citation>
    <scope>NUCLEOTIDE SEQUENCE [LARGE SCALE GENOMIC DNA]</scope>
    <source>
        <strain evidence="8 9">UMB0908</strain>
    </source>
</reference>
<dbReference type="RefSeq" id="WP_102212599.1">
    <property type="nucleotide sequence ID" value="NZ_PNHF01000010.1"/>
</dbReference>
<proteinExistence type="inferred from homology"/>
<evidence type="ECO:0000256" key="5">
    <source>
        <dbReference type="ARBA" id="ARBA00022801"/>
    </source>
</evidence>
<dbReference type="NCBIfam" id="NF006847">
    <property type="entry name" value="PRK09358.1-2"/>
    <property type="match status" value="1"/>
</dbReference>
<sequence>MHNSPKMSLDPQQVEANVVADLPKVVLHDHLSGGLRPITLIELAEDAGYEGLPSSDPEELARWFVEAGNEGSLPAYLEAFAHTTAVTQTAESLTRIAREAVEDLAGDRVVYAELRIAPELHVDGGLSMQQVVDAVVEGLMEGENAAAEAGHDITARLILSAMRDRERSGEVAQLVVDNLPDNADHDYVVAFDLAGPEEGHSPDLHSAAFDILREHLAPVTIHAGEGAGLDSVRAAVVAGANRIGHGPRVFEDLTSSMDGVELQRLSGHIRDRCIPLELCPTANVQTGIVDAMADHPFPLLDDLGFTCTVNTGSRLLGGTTMTREMMILVDVFDYGYTELFQLTCNAIESAFADLPTRERILDTLIYPPYLELTDQDGDGEIDPCKDEEPTIG</sequence>
<dbReference type="GO" id="GO:0004000">
    <property type="term" value="F:adenosine deaminase activity"/>
    <property type="evidence" value="ECO:0007669"/>
    <property type="project" value="TreeGrafter"/>
</dbReference>
<accession>A0A2N6SZE1</accession>
<protein>
    <recommendedName>
        <fullName evidence="3">adenosine deaminase</fullName>
        <ecNumber evidence="3">3.5.4.4</ecNumber>
    </recommendedName>
</protein>
<gene>
    <name evidence="8" type="ORF">CJ204_05465</name>
</gene>
<keyword evidence="5" id="KW-0378">Hydrolase</keyword>
<dbReference type="GO" id="GO:0005829">
    <property type="term" value="C:cytosol"/>
    <property type="evidence" value="ECO:0007669"/>
    <property type="project" value="TreeGrafter"/>
</dbReference>
<evidence type="ECO:0000313" key="8">
    <source>
        <dbReference type="EMBL" id="PMC62448.1"/>
    </source>
</evidence>
<evidence type="ECO:0000256" key="3">
    <source>
        <dbReference type="ARBA" id="ARBA00012784"/>
    </source>
</evidence>
<comment type="similarity">
    <text evidence="2">Belongs to the metallo-dependent hydrolases superfamily. Adenosine and AMP deaminases family.</text>
</comment>
<keyword evidence="4" id="KW-0479">Metal-binding</keyword>
<dbReference type="GO" id="GO:0046872">
    <property type="term" value="F:metal ion binding"/>
    <property type="evidence" value="ECO:0007669"/>
    <property type="project" value="UniProtKB-KW"/>
</dbReference>
<evidence type="ECO:0000313" key="9">
    <source>
        <dbReference type="Proteomes" id="UP000235363"/>
    </source>
</evidence>
<dbReference type="InterPro" id="IPR032466">
    <property type="entry name" value="Metal_Hydrolase"/>
</dbReference>
<feature type="domain" description="Adenosine deaminase" evidence="7">
    <location>
        <begin position="23"/>
        <end position="364"/>
    </location>
</feature>
<dbReference type="GO" id="GO:0006154">
    <property type="term" value="P:adenosine catabolic process"/>
    <property type="evidence" value="ECO:0007669"/>
    <property type="project" value="TreeGrafter"/>
</dbReference>
<keyword evidence="6" id="KW-0862">Zinc</keyword>
<evidence type="ECO:0000256" key="2">
    <source>
        <dbReference type="ARBA" id="ARBA00006676"/>
    </source>
</evidence>
<dbReference type="SUPFAM" id="SSF51556">
    <property type="entry name" value="Metallo-dependent hydrolases"/>
    <property type="match status" value="1"/>
</dbReference>
<dbReference type="Gene3D" id="3.20.20.140">
    <property type="entry name" value="Metal-dependent hydrolases"/>
    <property type="match status" value="1"/>
</dbReference>